<dbReference type="Proteomes" id="UP000297245">
    <property type="component" value="Unassembled WGS sequence"/>
</dbReference>
<dbReference type="EMBL" id="ML179167">
    <property type="protein sequence ID" value="THU96898.1"/>
    <property type="molecule type" value="Genomic_DNA"/>
</dbReference>
<dbReference type="AlphaFoldDB" id="A0A4S8M541"/>
<proteinExistence type="predicted"/>
<evidence type="ECO:0000313" key="1">
    <source>
        <dbReference type="EMBL" id="THU96898.1"/>
    </source>
</evidence>
<sequence length="82" mass="9008">MSSTTVTVCKPPQELVIPGRSVFLAGSIEMGKAEDWQAQLTSILSKRQPCPPHLGVLVILDDFPILPPDRIQVLVQDYVHSV</sequence>
<gene>
    <name evidence="1" type="ORF">K435DRAFT_858156</name>
</gene>
<protein>
    <submittedName>
        <fullName evidence="1">Uncharacterized protein</fullName>
    </submittedName>
</protein>
<keyword evidence="2" id="KW-1185">Reference proteome</keyword>
<name>A0A4S8M541_DENBC</name>
<reference evidence="1 2" key="1">
    <citation type="journal article" date="2019" name="Nat. Ecol. Evol.">
        <title>Megaphylogeny resolves global patterns of mushroom evolution.</title>
        <authorList>
            <person name="Varga T."/>
            <person name="Krizsan K."/>
            <person name="Foldi C."/>
            <person name="Dima B."/>
            <person name="Sanchez-Garcia M."/>
            <person name="Sanchez-Ramirez S."/>
            <person name="Szollosi G.J."/>
            <person name="Szarkandi J.G."/>
            <person name="Papp V."/>
            <person name="Albert L."/>
            <person name="Andreopoulos W."/>
            <person name="Angelini C."/>
            <person name="Antonin V."/>
            <person name="Barry K.W."/>
            <person name="Bougher N.L."/>
            <person name="Buchanan P."/>
            <person name="Buyck B."/>
            <person name="Bense V."/>
            <person name="Catcheside P."/>
            <person name="Chovatia M."/>
            <person name="Cooper J."/>
            <person name="Damon W."/>
            <person name="Desjardin D."/>
            <person name="Finy P."/>
            <person name="Geml J."/>
            <person name="Haridas S."/>
            <person name="Hughes K."/>
            <person name="Justo A."/>
            <person name="Karasinski D."/>
            <person name="Kautmanova I."/>
            <person name="Kiss B."/>
            <person name="Kocsube S."/>
            <person name="Kotiranta H."/>
            <person name="LaButti K.M."/>
            <person name="Lechner B.E."/>
            <person name="Liimatainen K."/>
            <person name="Lipzen A."/>
            <person name="Lukacs Z."/>
            <person name="Mihaltcheva S."/>
            <person name="Morgado L.N."/>
            <person name="Niskanen T."/>
            <person name="Noordeloos M.E."/>
            <person name="Ohm R.A."/>
            <person name="Ortiz-Santana B."/>
            <person name="Ovrebo C."/>
            <person name="Racz N."/>
            <person name="Riley R."/>
            <person name="Savchenko A."/>
            <person name="Shiryaev A."/>
            <person name="Soop K."/>
            <person name="Spirin V."/>
            <person name="Szebenyi C."/>
            <person name="Tomsovsky M."/>
            <person name="Tulloss R.E."/>
            <person name="Uehling J."/>
            <person name="Grigoriev I.V."/>
            <person name="Vagvolgyi C."/>
            <person name="Papp T."/>
            <person name="Martin F.M."/>
            <person name="Miettinen O."/>
            <person name="Hibbett D.S."/>
            <person name="Nagy L.G."/>
        </authorList>
    </citation>
    <scope>NUCLEOTIDE SEQUENCE [LARGE SCALE GENOMIC DNA]</scope>
    <source>
        <strain evidence="1 2">CBS 962.96</strain>
    </source>
</reference>
<evidence type="ECO:0000313" key="2">
    <source>
        <dbReference type="Proteomes" id="UP000297245"/>
    </source>
</evidence>
<dbReference type="Gene3D" id="3.40.50.450">
    <property type="match status" value="1"/>
</dbReference>
<accession>A0A4S8M541</accession>
<organism evidence="1 2">
    <name type="scientific">Dendrothele bispora (strain CBS 962.96)</name>
    <dbReference type="NCBI Taxonomy" id="1314807"/>
    <lineage>
        <taxon>Eukaryota</taxon>
        <taxon>Fungi</taxon>
        <taxon>Dikarya</taxon>
        <taxon>Basidiomycota</taxon>
        <taxon>Agaricomycotina</taxon>
        <taxon>Agaricomycetes</taxon>
        <taxon>Agaricomycetidae</taxon>
        <taxon>Agaricales</taxon>
        <taxon>Agaricales incertae sedis</taxon>
        <taxon>Dendrothele</taxon>
    </lineage>
</organism>
<dbReference type="OrthoDB" id="2893324at2759"/>